<evidence type="ECO:0000313" key="3">
    <source>
        <dbReference type="Proteomes" id="UP001603857"/>
    </source>
</evidence>
<dbReference type="PROSITE" id="PS51186">
    <property type="entry name" value="GNAT"/>
    <property type="match status" value="1"/>
</dbReference>
<dbReference type="EMBL" id="JBGMDY010000002">
    <property type="protein sequence ID" value="KAL2345757.1"/>
    <property type="molecule type" value="Genomic_DNA"/>
</dbReference>
<dbReference type="Proteomes" id="UP001603857">
    <property type="component" value="Unassembled WGS sequence"/>
</dbReference>
<dbReference type="InterPro" id="IPR000182">
    <property type="entry name" value="GNAT_dom"/>
</dbReference>
<proteinExistence type="predicted"/>
<keyword evidence="3" id="KW-1185">Reference proteome</keyword>
<dbReference type="PANTHER" id="PTHR46067">
    <property type="entry name" value="ACYL-COA N-ACYLTRANSFERASES (NAT) SUPERFAMILY PROTEIN"/>
    <property type="match status" value="1"/>
</dbReference>
<evidence type="ECO:0000259" key="1">
    <source>
        <dbReference type="PROSITE" id="PS51186"/>
    </source>
</evidence>
<dbReference type="InterPro" id="IPR016181">
    <property type="entry name" value="Acyl_CoA_acyltransferase"/>
</dbReference>
<dbReference type="Gene3D" id="3.40.630.30">
    <property type="match status" value="1"/>
</dbReference>
<dbReference type="AlphaFoldDB" id="A0ABD1NCB5"/>
<organism evidence="2 3">
    <name type="scientific">Flemingia macrophylla</name>
    <dbReference type="NCBI Taxonomy" id="520843"/>
    <lineage>
        <taxon>Eukaryota</taxon>
        <taxon>Viridiplantae</taxon>
        <taxon>Streptophyta</taxon>
        <taxon>Embryophyta</taxon>
        <taxon>Tracheophyta</taxon>
        <taxon>Spermatophyta</taxon>
        <taxon>Magnoliopsida</taxon>
        <taxon>eudicotyledons</taxon>
        <taxon>Gunneridae</taxon>
        <taxon>Pentapetalae</taxon>
        <taxon>rosids</taxon>
        <taxon>fabids</taxon>
        <taxon>Fabales</taxon>
        <taxon>Fabaceae</taxon>
        <taxon>Papilionoideae</taxon>
        <taxon>50 kb inversion clade</taxon>
        <taxon>NPAAA clade</taxon>
        <taxon>indigoferoid/millettioid clade</taxon>
        <taxon>Phaseoleae</taxon>
        <taxon>Flemingia</taxon>
    </lineage>
</organism>
<evidence type="ECO:0000313" key="2">
    <source>
        <dbReference type="EMBL" id="KAL2345757.1"/>
    </source>
</evidence>
<gene>
    <name evidence="2" type="ORF">Fmac_007042</name>
</gene>
<comment type="caution">
    <text evidence="2">The sequence shown here is derived from an EMBL/GenBank/DDBJ whole genome shotgun (WGS) entry which is preliminary data.</text>
</comment>
<reference evidence="2 3" key="1">
    <citation type="submission" date="2024-08" db="EMBL/GenBank/DDBJ databases">
        <title>Insights into the chromosomal genome structure of Flemingia macrophylla.</title>
        <authorList>
            <person name="Ding Y."/>
            <person name="Zhao Y."/>
            <person name="Bi W."/>
            <person name="Wu M."/>
            <person name="Zhao G."/>
            <person name="Gong Y."/>
            <person name="Li W."/>
            <person name="Zhang P."/>
        </authorList>
    </citation>
    <scope>NUCLEOTIDE SEQUENCE [LARGE SCALE GENOMIC DNA]</scope>
    <source>
        <strain evidence="2">DYQJB</strain>
        <tissue evidence="2">Leaf</tissue>
    </source>
</reference>
<name>A0ABD1NCB5_9FABA</name>
<protein>
    <recommendedName>
        <fullName evidence="1">N-acetyltransferase domain-containing protein</fullName>
    </recommendedName>
</protein>
<feature type="domain" description="N-acetyltransferase" evidence="1">
    <location>
        <begin position="10"/>
        <end position="172"/>
    </location>
</feature>
<dbReference type="PANTHER" id="PTHR46067:SF16">
    <property type="entry name" value="N-ACETYLTRANSFERASE DOMAIN-CONTAINING PROTEIN"/>
    <property type="match status" value="1"/>
</dbReference>
<dbReference type="Pfam" id="PF13302">
    <property type="entry name" value="Acetyltransf_3"/>
    <property type="match status" value="1"/>
</dbReference>
<dbReference type="CDD" id="cd04301">
    <property type="entry name" value="NAT_SF"/>
    <property type="match status" value="1"/>
</dbReference>
<accession>A0ABD1NCB5</accession>
<dbReference type="SUPFAM" id="SSF55729">
    <property type="entry name" value="Acyl-CoA N-acyltransferases (Nat)"/>
    <property type="match status" value="1"/>
</dbReference>
<sequence>MMAKVDLYRISLRPFKMSDVDDFLLWAGDDNVTRNLRWKTCDSREEALTFIRDVCIPHPWRRSICLDDCSIGFISVYPWSGDDRYKADIGYAVATNFWGQGIATKALKTAVPQVFEDLPHLLRLQAFVDVQNKASQRVSSESSLTSKGLLRILFCIVFCRWMKFLLMTNLRNI</sequence>